<evidence type="ECO:0000313" key="1">
    <source>
        <dbReference type="EMBL" id="KAK4017268.1"/>
    </source>
</evidence>
<evidence type="ECO:0000313" key="2">
    <source>
        <dbReference type="Proteomes" id="UP001234178"/>
    </source>
</evidence>
<organism evidence="1 2">
    <name type="scientific">Daphnia magna</name>
    <dbReference type="NCBI Taxonomy" id="35525"/>
    <lineage>
        <taxon>Eukaryota</taxon>
        <taxon>Metazoa</taxon>
        <taxon>Ecdysozoa</taxon>
        <taxon>Arthropoda</taxon>
        <taxon>Crustacea</taxon>
        <taxon>Branchiopoda</taxon>
        <taxon>Diplostraca</taxon>
        <taxon>Cladocera</taxon>
        <taxon>Anomopoda</taxon>
        <taxon>Daphniidae</taxon>
        <taxon>Daphnia</taxon>
    </lineage>
</organism>
<sequence>MTENLSDGEVEDIGDAVEYAERVGEIVNITEIQGERKDVKLFKTELNLYHRVKRLFNQKGILYYLDVVATNQTIAKPV</sequence>
<name>A0ABQ9ZWL0_9CRUS</name>
<accession>A0ABQ9ZWL0</accession>
<comment type="caution">
    <text evidence="1">The sequence shown here is derived from an EMBL/GenBank/DDBJ whole genome shotgun (WGS) entry which is preliminary data.</text>
</comment>
<proteinExistence type="predicted"/>
<protein>
    <submittedName>
        <fullName evidence="1">Uncharacterized protein</fullName>
    </submittedName>
</protein>
<dbReference type="EMBL" id="JAOYFB010000005">
    <property type="protein sequence ID" value="KAK4017268.1"/>
    <property type="molecule type" value="Genomic_DNA"/>
</dbReference>
<keyword evidence="2" id="KW-1185">Reference proteome</keyword>
<dbReference type="Proteomes" id="UP001234178">
    <property type="component" value="Unassembled WGS sequence"/>
</dbReference>
<gene>
    <name evidence="1" type="ORF">OUZ56_032215</name>
</gene>
<reference evidence="1 2" key="1">
    <citation type="journal article" date="2023" name="Nucleic Acids Res.">
        <title>The hologenome of Daphnia magna reveals possible DNA methylation and microbiome-mediated evolution of the host genome.</title>
        <authorList>
            <person name="Chaturvedi A."/>
            <person name="Li X."/>
            <person name="Dhandapani V."/>
            <person name="Marshall H."/>
            <person name="Kissane S."/>
            <person name="Cuenca-Cambronero M."/>
            <person name="Asole G."/>
            <person name="Calvet F."/>
            <person name="Ruiz-Romero M."/>
            <person name="Marangio P."/>
            <person name="Guigo R."/>
            <person name="Rago D."/>
            <person name="Mirbahai L."/>
            <person name="Eastwood N."/>
            <person name="Colbourne J.K."/>
            <person name="Zhou J."/>
            <person name="Mallon E."/>
            <person name="Orsini L."/>
        </authorList>
    </citation>
    <scope>NUCLEOTIDE SEQUENCE [LARGE SCALE GENOMIC DNA]</scope>
    <source>
        <strain evidence="1">LRV0_1</strain>
    </source>
</reference>